<protein>
    <recommendedName>
        <fullName evidence="1">ParB-related ThiF-related cassette protein E domain-containing protein</fullName>
    </recommendedName>
</protein>
<organism evidence="2 3">
    <name type="scientific">Pedobacter ginsengiterrae</name>
    <dbReference type="NCBI Taxonomy" id="871696"/>
    <lineage>
        <taxon>Bacteria</taxon>
        <taxon>Pseudomonadati</taxon>
        <taxon>Bacteroidota</taxon>
        <taxon>Sphingobacteriia</taxon>
        <taxon>Sphingobacteriales</taxon>
        <taxon>Sphingobacteriaceae</taxon>
        <taxon>Pedobacter</taxon>
    </lineage>
</organism>
<comment type="caution">
    <text evidence="2">The sequence shown here is derived from an EMBL/GenBank/DDBJ whole genome shotgun (WGS) entry which is preliminary data.</text>
</comment>
<evidence type="ECO:0000313" key="3">
    <source>
        <dbReference type="Proteomes" id="UP001501081"/>
    </source>
</evidence>
<proteinExistence type="predicted"/>
<dbReference type="RefSeq" id="WP_344765555.1">
    <property type="nucleotide sequence ID" value="NZ_BAABAK010000004.1"/>
</dbReference>
<accession>A0ABP7P2G9</accession>
<dbReference type="Pfam" id="PF19556">
    <property type="entry name" value="PRTRC_E"/>
    <property type="match status" value="1"/>
</dbReference>
<dbReference type="Proteomes" id="UP001501081">
    <property type="component" value="Unassembled WGS sequence"/>
</dbReference>
<reference evidence="3" key="1">
    <citation type="journal article" date="2019" name="Int. J. Syst. Evol. Microbiol.">
        <title>The Global Catalogue of Microorganisms (GCM) 10K type strain sequencing project: providing services to taxonomists for standard genome sequencing and annotation.</title>
        <authorList>
            <consortium name="The Broad Institute Genomics Platform"/>
            <consortium name="The Broad Institute Genome Sequencing Center for Infectious Disease"/>
            <person name="Wu L."/>
            <person name="Ma J."/>
        </authorList>
    </citation>
    <scope>NUCLEOTIDE SEQUENCE [LARGE SCALE GENOMIC DNA]</scope>
    <source>
        <strain evidence="3">JCM 17338</strain>
    </source>
</reference>
<evidence type="ECO:0000313" key="2">
    <source>
        <dbReference type="EMBL" id="GAA3958601.1"/>
    </source>
</evidence>
<feature type="domain" description="ParB-related ThiF-related cassette protein E" evidence="1">
    <location>
        <begin position="1"/>
        <end position="81"/>
    </location>
</feature>
<dbReference type="InterPro" id="IPR022273">
    <property type="entry name" value="PRTRC_protein-E"/>
</dbReference>
<evidence type="ECO:0000259" key="1">
    <source>
        <dbReference type="Pfam" id="PF19556"/>
    </source>
</evidence>
<name>A0ABP7P2G9_9SPHI</name>
<keyword evidence="3" id="KW-1185">Reference proteome</keyword>
<dbReference type="EMBL" id="BAABAK010000004">
    <property type="protein sequence ID" value="GAA3958601.1"/>
    <property type="molecule type" value="Genomic_DNA"/>
</dbReference>
<sequence length="94" mass="10758">MRTNFFQSINNLPEADSWKIDIAFTDESRMIVTVFNDELKVDHKLPIAIFVGTAKEINEIFFDVLLSKAKQNTSLFLNIQVNQRTPVLQKASSL</sequence>
<gene>
    <name evidence="2" type="ORF">GCM10022246_10180</name>
</gene>